<evidence type="ECO:0000313" key="5">
    <source>
        <dbReference type="Proteomes" id="UP000032233"/>
    </source>
</evidence>
<dbReference type="InterPro" id="IPR005656">
    <property type="entry name" value="MmgE_PrpD"/>
</dbReference>
<dbReference type="Proteomes" id="UP000032233">
    <property type="component" value="Unassembled WGS sequence"/>
</dbReference>
<dbReference type="InParanoid" id="A0A0D2J7L6"/>
<dbReference type="InterPro" id="IPR042183">
    <property type="entry name" value="MmgE/PrpD_sf_1"/>
</dbReference>
<feature type="domain" description="MmgE/PrpD N-terminal" evidence="2">
    <location>
        <begin position="17"/>
        <end position="257"/>
    </location>
</feature>
<comment type="similarity">
    <text evidence="1">Belongs to the PrpD family.</text>
</comment>
<evidence type="ECO:0000259" key="3">
    <source>
        <dbReference type="Pfam" id="PF19305"/>
    </source>
</evidence>
<sequence length="467" mass="51394">MAVHLSGAGESEMLEKQIAHAAIDLWNQDLPPKVLHLLKRNLIDSFAGICASLLDFPMIRKMKRYQALAPDPNGVTVWGVGERAQLLQAVFLNTILGRRSDLVNTYLSPDRMGGNHPSDNVSFVLTLAESKNLSGKEVFRALHTVYVLSCAFSDYYNPEAGGYDHDATASFYTALLAGLLQGLDESGLVQCQRIAGAMGLNPDQTGLGRVTDWKHCTYASCAMRGVEAALLAKAGFQGPVDIYRGRAGWNRFLPHAPDFMSKPPDLGRIVFKSWQALVFCQTVIDAAVLLSPEFSKRDWRKIKSIRIETYEKALLEAGGDSAFKPATRAGRTHSLPYCLLAGLIRGGVDYDSFSGSFAKDQRMTALMDKVILTADAKMTAAYPTKAPCKITLDYEDGPPLSVFRKQPKGDPADPLSDEEISAKAGAYLSKLIPADNCHRFIERMWSLEKEKKLIRFLIPLHKGVSHV</sequence>
<comment type="caution">
    <text evidence="4">The sequence shown here is derived from an EMBL/GenBank/DDBJ whole genome shotgun (WGS) entry which is preliminary data.</text>
</comment>
<evidence type="ECO:0000256" key="1">
    <source>
        <dbReference type="ARBA" id="ARBA00006174"/>
    </source>
</evidence>
<dbReference type="GO" id="GO:0016829">
    <property type="term" value="F:lyase activity"/>
    <property type="evidence" value="ECO:0007669"/>
    <property type="project" value="InterPro"/>
</dbReference>
<dbReference type="PATRIC" id="fig|1429043.3.peg.4830"/>
<evidence type="ECO:0000259" key="2">
    <source>
        <dbReference type="Pfam" id="PF03972"/>
    </source>
</evidence>
<dbReference type="Gene3D" id="3.30.1330.120">
    <property type="entry name" value="2-methylcitrate dehydratase PrpD"/>
    <property type="match status" value="1"/>
</dbReference>
<gene>
    <name evidence="4" type="ORF">X474_22830</name>
</gene>
<name>A0A0D2J7L6_9BACT</name>
<dbReference type="InterPro" id="IPR036148">
    <property type="entry name" value="MmgE/PrpD_sf"/>
</dbReference>
<dbReference type="STRING" id="1429043.X474_22830"/>
<feature type="domain" description="MmgE/PrpD C-terminal" evidence="3">
    <location>
        <begin position="279"/>
        <end position="446"/>
    </location>
</feature>
<dbReference type="EMBL" id="AZAC01000045">
    <property type="protein sequence ID" value="KIX11726.1"/>
    <property type="molecule type" value="Genomic_DNA"/>
</dbReference>
<dbReference type="PANTHER" id="PTHR16943">
    <property type="entry name" value="2-METHYLCITRATE DEHYDRATASE-RELATED"/>
    <property type="match status" value="1"/>
</dbReference>
<dbReference type="InterPro" id="IPR042188">
    <property type="entry name" value="MmgE/PrpD_sf_2"/>
</dbReference>
<keyword evidence="5" id="KW-1185">Reference proteome</keyword>
<dbReference type="InterPro" id="IPR045337">
    <property type="entry name" value="MmgE_PrpD_C"/>
</dbReference>
<dbReference type="InterPro" id="IPR045336">
    <property type="entry name" value="MmgE_PrpD_N"/>
</dbReference>
<dbReference type="SUPFAM" id="SSF103378">
    <property type="entry name" value="2-methylcitrate dehydratase PrpD"/>
    <property type="match status" value="1"/>
</dbReference>
<proteinExistence type="inferred from homology"/>
<dbReference type="PANTHER" id="PTHR16943:SF8">
    <property type="entry name" value="2-METHYLCITRATE DEHYDRATASE"/>
    <property type="match status" value="1"/>
</dbReference>
<dbReference type="Gene3D" id="1.10.4100.10">
    <property type="entry name" value="2-methylcitrate dehydratase PrpD"/>
    <property type="match status" value="1"/>
</dbReference>
<dbReference type="AlphaFoldDB" id="A0A0D2J7L6"/>
<dbReference type="Pfam" id="PF03972">
    <property type="entry name" value="MmgE_PrpD_N"/>
    <property type="match status" value="1"/>
</dbReference>
<evidence type="ECO:0000313" key="4">
    <source>
        <dbReference type="EMBL" id="KIX11726.1"/>
    </source>
</evidence>
<organism evidence="4 5">
    <name type="scientific">Dethiosulfatarculus sandiegensis</name>
    <dbReference type="NCBI Taxonomy" id="1429043"/>
    <lineage>
        <taxon>Bacteria</taxon>
        <taxon>Pseudomonadati</taxon>
        <taxon>Thermodesulfobacteriota</taxon>
        <taxon>Desulfarculia</taxon>
        <taxon>Desulfarculales</taxon>
        <taxon>Desulfarculaceae</taxon>
        <taxon>Dethiosulfatarculus</taxon>
    </lineage>
</organism>
<reference evidence="4 5" key="1">
    <citation type="submission" date="2013-11" db="EMBL/GenBank/DDBJ databases">
        <title>Metagenomic analysis of a methanogenic consortium involved in long chain n-alkane degradation.</title>
        <authorList>
            <person name="Davidova I.A."/>
            <person name="Callaghan A.V."/>
            <person name="Wawrik B."/>
            <person name="Pruitt S."/>
            <person name="Marks C."/>
            <person name="Duncan K.E."/>
            <person name="Suflita J.M."/>
        </authorList>
    </citation>
    <scope>NUCLEOTIDE SEQUENCE [LARGE SCALE GENOMIC DNA]</scope>
    <source>
        <strain evidence="4 5">SPR</strain>
    </source>
</reference>
<dbReference type="Pfam" id="PF19305">
    <property type="entry name" value="MmgE_PrpD_C"/>
    <property type="match status" value="1"/>
</dbReference>
<accession>A0A0D2J7L6</accession>
<protein>
    <submittedName>
        <fullName evidence="4">2-methylcitrate dehydratase</fullName>
    </submittedName>
</protein>